<feature type="region of interest" description="Disordered" evidence="1">
    <location>
        <begin position="59"/>
        <end position="118"/>
    </location>
</feature>
<reference evidence="2 3" key="2">
    <citation type="journal article" date="2008" name="Nature">
        <title>The Phaeodactylum genome reveals the evolutionary history of diatom genomes.</title>
        <authorList>
            <person name="Bowler C."/>
            <person name="Allen A.E."/>
            <person name="Badger J.H."/>
            <person name="Grimwood J."/>
            <person name="Jabbari K."/>
            <person name="Kuo A."/>
            <person name="Maheswari U."/>
            <person name="Martens C."/>
            <person name="Maumus F."/>
            <person name="Otillar R.P."/>
            <person name="Rayko E."/>
            <person name="Salamov A."/>
            <person name="Vandepoele K."/>
            <person name="Beszteri B."/>
            <person name="Gruber A."/>
            <person name="Heijde M."/>
            <person name="Katinka M."/>
            <person name="Mock T."/>
            <person name="Valentin K."/>
            <person name="Verret F."/>
            <person name="Berges J.A."/>
            <person name="Brownlee C."/>
            <person name="Cadoret J.P."/>
            <person name="Chiovitti A."/>
            <person name="Choi C.J."/>
            <person name="Coesel S."/>
            <person name="De Martino A."/>
            <person name="Detter J.C."/>
            <person name="Durkin C."/>
            <person name="Falciatore A."/>
            <person name="Fournet J."/>
            <person name="Haruta M."/>
            <person name="Huysman M.J."/>
            <person name="Jenkins B.D."/>
            <person name="Jiroutova K."/>
            <person name="Jorgensen R.E."/>
            <person name="Joubert Y."/>
            <person name="Kaplan A."/>
            <person name="Kroger N."/>
            <person name="Kroth P.G."/>
            <person name="La Roche J."/>
            <person name="Lindquist E."/>
            <person name="Lommer M."/>
            <person name="Martin-Jezequel V."/>
            <person name="Lopez P.J."/>
            <person name="Lucas S."/>
            <person name="Mangogna M."/>
            <person name="McGinnis K."/>
            <person name="Medlin L.K."/>
            <person name="Montsant A."/>
            <person name="Oudot-Le Secq M.P."/>
            <person name="Napoli C."/>
            <person name="Obornik M."/>
            <person name="Parker M.S."/>
            <person name="Petit J.L."/>
            <person name="Porcel B.M."/>
            <person name="Poulsen N."/>
            <person name="Robison M."/>
            <person name="Rychlewski L."/>
            <person name="Rynearson T.A."/>
            <person name="Schmutz J."/>
            <person name="Shapiro H."/>
            <person name="Siaut M."/>
            <person name="Stanley M."/>
            <person name="Sussman M.R."/>
            <person name="Taylor A.R."/>
            <person name="Vardi A."/>
            <person name="von Dassow P."/>
            <person name="Vyverman W."/>
            <person name="Willis A."/>
            <person name="Wyrwicz L.S."/>
            <person name="Rokhsar D.S."/>
            <person name="Weissenbach J."/>
            <person name="Armbrust E.V."/>
            <person name="Green B.R."/>
            <person name="Van de Peer Y."/>
            <person name="Grigoriev I.V."/>
        </authorList>
    </citation>
    <scope>NUCLEOTIDE SEQUENCE [LARGE SCALE GENOMIC DNA]</scope>
    <source>
        <strain evidence="2 3">CCMP1335</strain>
    </source>
</reference>
<feature type="compositionally biased region" description="Basic and acidic residues" evidence="1">
    <location>
        <begin position="141"/>
        <end position="152"/>
    </location>
</feature>
<evidence type="ECO:0000256" key="1">
    <source>
        <dbReference type="SAM" id="MobiDB-lite"/>
    </source>
</evidence>
<feature type="compositionally biased region" description="Low complexity" evidence="1">
    <location>
        <begin position="178"/>
        <end position="188"/>
    </location>
</feature>
<evidence type="ECO:0008006" key="4">
    <source>
        <dbReference type="Google" id="ProtNLM"/>
    </source>
</evidence>
<dbReference type="KEGG" id="tps:THAPSDRAFT_bd922"/>
<feature type="region of interest" description="Disordered" evidence="1">
    <location>
        <begin position="18"/>
        <end position="44"/>
    </location>
</feature>
<dbReference type="PaxDb" id="35128-Thapsdraft922"/>
<feature type="compositionally biased region" description="Low complexity" evidence="1">
    <location>
        <begin position="194"/>
        <end position="208"/>
    </location>
</feature>
<dbReference type="InParanoid" id="B8LEM9"/>
<feature type="region of interest" description="Disordered" evidence="1">
    <location>
        <begin position="357"/>
        <end position="421"/>
    </location>
</feature>
<accession>B8LEM9</accession>
<feature type="compositionally biased region" description="Basic and acidic residues" evidence="1">
    <location>
        <begin position="374"/>
        <end position="401"/>
    </location>
</feature>
<keyword evidence="3" id="KW-1185">Reference proteome</keyword>
<dbReference type="Gene3D" id="1.10.260.100">
    <property type="match status" value="2"/>
</dbReference>
<reference evidence="2 3" key="1">
    <citation type="journal article" date="2004" name="Science">
        <title>The genome of the diatom Thalassiosira pseudonana: ecology, evolution, and metabolism.</title>
        <authorList>
            <person name="Armbrust E.V."/>
            <person name="Berges J.A."/>
            <person name="Bowler C."/>
            <person name="Green B.R."/>
            <person name="Martinez D."/>
            <person name="Putnam N.H."/>
            <person name="Zhou S."/>
            <person name="Allen A.E."/>
            <person name="Apt K.E."/>
            <person name="Bechner M."/>
            <person name="Brzezinski M.A."/>
            <person name="Chaal B.K."/>
            <person name="Chiovitti A."/>
            <person name="Davis A.K."/>
            <person name="Demarest M.S."/>
            <person name="Detter J.C."/>
            <person name="Glavina T."/>
            <person name="Goodstein D."/>
            <person name="Hadi M.Z."/>
            <person name="Hellsten U."/>
            <person name="Hildebrand M."/>
            <person name="Jenkins B.D."/>
            <person name="Jurka J."/>
            <person name="Kapitonov V.V."/>
            <person name="Kroger N."/>
            <person name="Lau W.W."/>
            <person name="Lane T.W."/>
            <person name="Larimer F.W."/>
            <person name="Lippmeier J.C."/>
            <person name="Lucas S."/>
            <person name="Medina M."/>
            <person name="Montsant A."/>
            <person name="Obornik M."/>
            <person name="Parker M.S."/>
            <person name="Palenik B."/>
            <person name="Pazour G.J."/>
            <person name="Richardson P.M."/>
            <person name="Rynearson T.A."/>
            <person name="Saito M.A."/>
            <person name="Schwartz D.C."/>
            <person name="Thamatrakoln K."/>
            <person name="Valentin K."/>
            <person name="Vardi A."/>
            <person name="Wilkerson F.P."/>
            <person name="Rokhsar D.S."/>
        </authorList>
    </citation>
    <scope>NUCLEOTIDE SEQUENCE [LARGE SCALE GENOMIC DNA]</scope>
    <source>
        <strain evidence="2 3">CCMP1335</strain>
    </source>
</reference>
<feature type="compositionally biased region" description="Low complexity" evidence="1">
    <location>
        <begin position="94"/>
        <end position="110"/>
    </location>
</feature>
<feature type="region of interest" description="Disordered" evidence="1">
    <location>
        <begin position="141"/>
        <end position="252"/>
    </location>
</feature>
<dbReference type="GeneID" id="7446066"/>
<dbReference type="RefSeq" id="XP_002297471.1">
    <property type="nucleotide sequence ID" value="XM_002297435.1"/>
</dbReference>
<organism evidence="2 3">
    <name type="scientific">Thalassiosira pseudonana</name>
    <name type="common">Marine diatom</name>
    <name type="synonym">Cyclotella nana</name>
    <dbReference type="NCBI Taxonomy" id="35128"/>
    <lineage>
        <taxon>Eukaryota</taxon>
        <taxon>Sar</taxon>
        <taxon>Stramenopiles</taxon>
        <taxon>Ochrophyta</taxon>
        <taxon>Bacillariophyta</taxon>
        <taxon>Coscinodiscophyceae</taxon>
        <taxon>Thalassiosirophycidae</taxon>
        <taxon>Thalassiosirales</taxon>
        <taxon>Thalassiosiraceae</taxon>
        <taxon>Thalassiosira</taxon>
    </lineage>
</organism>
<evidence type="ECO:0000313" key="3">
    <source>
        <dbReference type="Proteomes" id="UP000001449"/>
    </source>
</evidence>
<feature type="compositionally biased region" description="Polar residues" evidence="1">
    <location>
        <begin position="402"/>
        <end position="421"/>
    </location>
</feature>
<evidence type="ECO:0000313" key="2">
    <source>
        <dbReference type="EMBL" id="EED86210.1"/>
    </source>
</evidence>
<dbReference type="EMBL" id="DS999444">
    <property type="protein sequence ID" value="EED86210.1"/>
    <property type="molecule type" value="Genomic_DNA"/>
</dbReference>
<dbReference type="AlphaFoldDB" id="B8LEM9"/>
<gene>
    <name evidence="2" type="ORF">THAPSDRAFT_bd922</name>
</gene>
<feature type="compositionally biased region" description="Acidic residues" evidence="1">
    <location>
        <begin position="59"/>
        <end position="68"/>
    </location>
</feature>
<dbReference type="STRING" id="35128.B8LEM9"/>
<proteinExistence type="predicted"/>
<protein>
    <recommendedName>
        <fullName evidence="4">STI1 domain-containing protein</fullName>
    </recommendedName>
</protein>
<name>B8LEM9_THAPS</name>
<dbReference type="Proteomes" id="UP000001449">
    <property type="component" value="Unassembled WGS sequence"/>
</dbReference>
<dbReference type="OMA" id="AHISENH"/>
<dbReference type="HOGENOM" id="CLU_565646_0_0_1"/>
<feature type="compositionally biased region" description="Low complexity" evidence="1">
    <location>
        <begin position="229"/>
        <end position="252"/>
    </location>
</feature>
<sequence length="483" mass="52994">MTTSDLRQHLNEMLQLSTATTIASDVTRDGEASSTSRRSRPFIEVVEDSFENSLADVVVDDDDEEEDGPPPIYFHANDDKNTLNGKISDNDGGEAAAVSNAEPSNSSPSATPIQKPPTATNELSLAEEMLVYATKATALEKNEQSRREERQVKKATFGMKKGFLNSSSSTKPKKTAKAKAASSVSVKTSSKEGNSQTATSSNNTSTSNLIYELDSDGNMMPIPKESSSTAAAAAATTTTTTTLPTNATNTTNNNNPLLLHEVQSTMATHLQNTTSEWATPSLLAHISENHPNLERGMNNPKFMAVLHGMQSNPKETLERLQRENDGDNGDGSNEGVLEFVKEFCGVLGEHFVRLGEEEEEKAQQQKQNLQWSEPKVRELGPLEEKALHTHKIEQEKQRKEQSTTITKSASTPSNTTQTTNAMDDQVASILANDDLRSILLDPKMQQIMQECTSQDGKLHYYMRHEEYGPKLRKLMEAGLLKFA</sequence>